<protein>
    <recommendedName>
        <fullName evidence="3">DUF1538 domain-containing protein</fullName>
    </recommendedName>
</protein>
<evidence type="ECO:0000313" key="2">
    <source>
        <dbReference type="EMBL" id="SVA76871.1"/>
    </source>
</evidence>
<reference evidence="2" key="1">
    <citation type="submission" date="2018-05" db="EMBL/GenBank/DDBJ databases">
        <authorList>
            <person name="Lanie J.A."/>
            <person name="Ng W.-L."/>
            <person name="Kazmierczak K.M."/>
            <person name="Andrzejewski T.M."/>
            <person name="Davidsen T.M."/>
            <person name="Wayne K.J."/>
            <person name="Tettelin H."/>
            <person name="Glass J.I."/>
            <person name="Rusch D."/>
            <person name="Podicherti R."/>
            <person name="Tsui H.-C.T."/>
            <person name="Winkler M.E."/>
        </authorList>
    </citation>
    <scope>NUCLEOTIDE SEQUENCE</scope>
</reference>
<dbReference type="InterPro" id="IPR011435">
    <property type="entry name" value="UmpAB"/>
</dbReference>
<feature type="transmembrane region" description="Helical" evidence="1">
    <location>
        <begin position="278"/>
        <end position="300"/>
    </location>
</feature>
<name>A0A381YJZ1_9ZZZZ</name>
<gene>
    <name evidence="2" type="ORF">METZ01_LOCUS129725</name>
</gene>
<evidence type="ECO:0000256" key="1">
    <source>
        <dbReference type="SAM" id="Phobius"/>
    </source>
</evidence>
<keyword evidence="1" id="KW-1133">Transmembrane helix</keyword>
<feature type="transmembrane region" description="Helical" evidence="1">
    <location>
        <begin position="182"/>
        <end position="202"/>
    </location>
</feature>
<feature type="transmembrane region" description="Helical" evidence="1">
    <location>
        <begin position="335"/>
        <end position="357"/>
    </location>
</feature>
<feature type="transmembrane region" description="Helical" evidence="1">
    <location>
        <begin position="71"/>
        <end position="91"/>
    </location>
</feature>
<feature type="transmembrane region" description="Helical" evidence="1">
    <location>
        <begin position="517"/>
        <end position="541"/>
    </location>
</feature>
<accession>A0A381YJZ1</accession>
<feature type="transmembrane region" description="Helical" evidence="1">
    <location>
        <begin position="486"/>
        <end position="505"/>
    </location>
</feature>
<feature type="transmembrane region" description="Helical" evidence="1">
    <location>
        <begin position="415"/>
        <end position="439"/>
    </location>
</feature>
<feature type="transmembrane region" description="Helical" evidence="1">
    <location>
        <begin position="369"/>
        <end position="395"/>
    </location>
</feature>
<sequence length="589" mass="61502">MTQKIRFGDYVHEVSVYQHEISYNDLAPKVETDASGEILPVKQGKLTLKPSEIFHVLKPYLSVRFMDQIRAVFPLAVYLFLFQIIVLRQAVQDSWEITGGLFAVIIGLMLFMEGLTLGLMPFGETIGKILPVKSPMPVVLGIAFLLGVCVTFAEPAIGALQQAGKIVDVNKAPYLFALLNEWAGVLVLMVGAGVGIAAILGTMRFLRGWSLKPMIYLALTATISLSVAAMLNPDLRTVLGLAWDCGAVTTGPVTVPLVLSLGIGVASSGGKGESSLSGFGIVTLASLFPIMGVLILSLYLGATITPESIIAGAAGASAAAEATPQWYEVSPGVDVVLGVRAIVPLVIFLFLVMKVVLREKIRNGGMIAYGIVLAVLGMCTFNVGLTYGLAALGAQSGGLIPAAFVQLGAVEGSPLYSYGLGIGIAFIFAWILGFGATLAEPALNALGMTVQNLTNGAFKKSMLMYSVSFGVAFGIGLGVIKLIFGFHLAFLLVPFYILGVILTIFSTEEFVNVAWDSAGVTTGPVTVPLVLAMGLGFGNAVNAVEGFGILSMASICPICAVLTMGLIVQAKAKKAKASSPSPEPAAAAA</sequence>
<feature type="transmembrane region" description="Helical" evidence="1">
    <location>
        <begin position="238"/>
        <end position="266"/>
    </location>
</feature>
<evidence type="ECO:0008006" key="3">
    <source>
        <dbReference type="Google" id="ProtNLM"/>
    </source>
</evidence>
<feature type="transmembrane region" description="Helical" evidence="1">
    <location>
        <begin position="547"/>
        <end position="568"/>
    </location>
</feature>
<feature type="transmembrane region" description="Helical" evidence="1">
    <location>
        <begin position="214"/>
        <end position="232"/>
    </location>
</feature>
<keyword evidence="1" id="KW-0472">Membrane</keyword>
<feature type="transmembrane region" description="Helical" evidence="1">
    <location>
        <begin position="97"/>
        <end position="117"/>
    </location>
</feature>
<keyword evidence="1" id="KW-0812">Transmembrane</keyword>
<dbReference type="EMBL" id="UINC01018325">
    <property type="protein sequence ID" value="SVA76871.1"/>
    <property type="molecule type" value="Genomic_DNA"/>
</dbReference>
<feature type="transmembrane region" description="Helical" evidence="1">
    <location>
        <begin position="462"/>
        <end position="480"/>
    </location>
</feature>
<proteinExistence type="predicted"/>
<dbReference type="Pfam" id="PF07556">
    <property type="entry name" value="DUF1538"/>
    <property type="match status" value="2"/>
</dbReference>
<dbReference type="AlphaFoldDB" id="A0A381YJZ1"/>
<feature type="transmembrane region" description="Helical" evidence="1">
    <location>
        <begin position="138"/>
        <end position="162"/>
    </location>
</feature>
<organism evidence="2">
    <name type="scientific">marine metagenome</name>
    <dbReference type="NCBI Taxonomy" id="408172"/>
    <lineage>
        <taxon>unclassified sequences</taxon>
        <taxon>metagenomes</taxon>
        <taxon>ecological metagenomes</taxon>
    </lineage>
</organism>